<dbReference type="GO" id="GO:0004527">
    <property type="term" value="F:exonuclease activity"/>
    <property type="evidence" value="ECO:0007669"/>
    <property type="project" value="UniProtKB-KW"/>
</dbReference>
<evidence type="ECO:0000256" key="4">
    <source>
        <dbReference type="ARBA" id="ARBA00022722"/>
    </source>
</evidence>
<keyword evidence="4" id="KW-0540">Nuclease</keyword>
<evidence type="ECO:0000313" key="13">
    <source>
        <dbReference type="EMBL" id="ENV00578.1"/>
    </source>
</evidence>
<sequence>MSVAEQQIEQALATWSSYFLQVVSFAQRAEIIAFQENLPTCEELNQLYSKLEVFLPNTFKKYKDSIIQELSSLSEQNMLAQSVAIALGLNDQSKKQFFDNYQKGVSLKDAQNRRLFSLLEQIQQDKQTSELQYKQPLNPLSPISLFPSENSLGQTYTVLWDKFIHDLKKIPISHQQNLNMWLDHFDSLWQIYAQAMPAVVSNDFISESSAYDLAKVSSALLIAKKQAPDIDTPYLLIQGDFFGIQNFIFASGGDTAKHAAKLLRGRSFYVSLMVECAALKIVENLGLNSSSIVQNAAGKFLIVAGNTAQNILALEKIQTELNEWFLKYTYGLSSLGLAWTAVDEEQFKLQDTDNNFQQVMKKLFTVLERKKLSNFDLCGSDLRPTVFEGYLDSFDNRLGICELSGFAPATMQFRNSVVVSDLSRDHVIVGEALAKPALQRLIISEDVIDQSDKVLKVRLFGYSIRFTEDQEISGKFGPSIQEHKIQRFYDFSLAQNMEDHAWHGYAKRHINSYVPVFNNVPDALDLKRYPESERNIEAGVLKNFNHLAYDNKQLNESSKWQGIAALAVLKGDIDNLGAIFQQGQKRPSFTKSALLSRQINAFFAVYLPTLCKEKYCNSYTVFAGGDDFFLIGPWYEIICLASEMRNKFHEYCANNEKLHFSAGILLTKPGTPVNQLAERTESALELAKHALDAHGKASKNNVYCLEQVMKWTDFEQVVQACLDLKNIQDQYGLSTAFLYALLSWCDMAEKEHLQPEMTLWRSQLYYKIYRHLESLPAYKGNKETLKKCTADLAVILAKNLQKFKGHYRVAVTTHLYRYRKSA</sequence>
<organism evidence="13 14">
    <name type="scientific">Acinetobacter variabilis</name>
    <dbReference type="NCBI Taxonomy" id="70346"/>
    <lineage>
        <taxon>Bacteria</taxon>
        <taxon>Pseudomonadati</taxon>
        <taxon>Pseudomonadota</taxon>
        <taxon>Gammaproteobacteria</taxon>
        <taxon>Moraxellales</taxon>
        <taxon>Moraxellaceae</taxon>
        <taxon>Acinetobacter</taxon>
    </lineage>
</organism>
<evidence type="ECO:0000259" key="12">
    <source>
        <dbReference type="PROSITE" id="PS50887"/>
    </source>
</evidence>
<dbReference type="RefSeq" id="WP_004780551.1">
    <property type="nucleotide sequence ID" value="NZ_KB849397.1"/>
</dbReference>
<dbReference type="GO" id="GO:0016740">
    <property type="term" value="F:transferase activity"/>
    <property type="evidence" value="ECO:0007669"/>
    <property type="project" value="UniProtKB-KW"/>
</dbReference>
<dbReference type="eggNOG" id="COG1353">
    <property type="taxonomic scope" value="Bacteria"/>
</dbReference>
<evidence type="ECO:0000256" key="1">
    <source>
        <dbReference type="ARBA" id="ARBA00005700"/>
    </source>
</evidence>
<dbReference type="PATRIC" id="fig|1217710.3.peg.420"/>
<comment type="similarity">
    <text evidence="1">Belongs to the CRISPR-associated Cas10/Csm1 family.</text>
</comment>
<dbReference type="PANTHER" id="PTHR36528:SF1">
    <property type="entry name" value="CRISPR SYSTEM SINGLE-STRAND-SPECIFIC DEOXYRIBONUCLEASE CAS10_CSM1 (SUBTYPE III-A)"/>
    <property type="match status" value="1"/>
</dbReference>
<name>N8WZC3_9GAMM</name>
<dbReference type="InterPro" id="IPR041062">
    <property type="entry name" value="Csm1_B"/>
</dbReference>
<evidence type="ECO:0000256" key="5">
    <source>
        <dbReference type="ARBA" id="ARBA00022741"/>
    </source>
</evidence>
<dbReference type="GO" id="GO:0004519">
    <property type="term" value="F:endonuclease activity"/>
    <property type="evidence" value="ECO:0007669"/>
    <property type="project" value="UniProtKB-KW"/>
</dbReference>
<dbReference type="Pfam" id="PF22335">
    <property type="entry name" value="Cas10-Cmr2_palm2"/>
    <property type="match status" value="1"/>
</dbReference>
<evidence type="ECO:0000256" key="9">
    <source>
        <dbReference type="ARBA" id="ARBA00022840"/>
    </source>
</evidence>
<dbReference type="PROSITE" id="PS50887">
    <property type="entry name" value="GGDEF"/>
    <property type="match status" value="1"/>
</dbReference>
<dbReference type="GO" id="GO:0051607">
    <property type="term" value="P:defense response to virus"/>
    <property type="evidence" value="ECO:0007669"/>
    <property type="project" value="UniProtKB-KW"/>
</dbReference>
<evidence type="ECO:0000256" key="6">
    <source>
        <dbReference type="ARBA" id="ARBA00022759"/>
    </source>
</evidence>
<accession>N8WZC3</accession>
<dbReference type="InterPro" id="IPR052117">
    <property type="entry name" value="Cas10/Csm1_subtype-III-A"/>
</dbReference>
<keyword evidence="5" id="KW-0547">Nucleotide-binding</keyword>
<evidence type="ECO:0000256" key="7">
    <source>
        <dbReference type="ARBA" id="ARBA00022801"/>
    </source>
</evidence>
<keyword evidence="7" id="KW-0378">Hydrolase</keyword>
<evidence type="ECO:0000256" key="10">
    <source>
        <dbReference type="ARBA" id="ARBA00023118"/>
    </source>
</evidence>
<evidence type="ECO:0000256" key="8">
    <source>
        <dbReference type="ARBA" id="ARBA00022839"/>
    </source>
</evidence>
<dbReference type="InterPro" id="IPR054767">
    <property type="entry name" value="Cas10-Cmr2_palm2"/>
</dbReference>
<keyword evidence="3" id="KW-0808">Transferase</keyword>
<dbReference type="NCBIfam" id="TIGR02578">
    <property type="entry name" value="cas_TM1811_Csm1"/>
    <property type="match status" value="1"/>
</dbReference>
<proteinExistence type="inferred from homology"/>
<dbReference type="PANTHER" id="PTHR36528">
    <property type="entry name" value="CRISPR SYSTEM SINGLE-STRAND-SPECIFIC DEOXYRIBONUCLEASE CAS10/CSM1 (SUBTYPE III-A)"/>
    <property type="match status" value="1"/>
</dbReference>
<evidence type="ECO:0000313" key="14">
    <source>
        <dbReference type="Proteomes" id="UP000013070"/>
    </source>
</evidence>
<evidence type="ECO:0000256" key="2">
    <source>
        <dbReference type="ARBA" id="ARBA00014333"/>
    </source>
</evidence>
<keyword evidence="14" id="KW-1185">Reference proteome</keyword>
<dbReference type="InterPro" id="IPR000160">
    <property type="entry name" value="GGDEF_dom"/>
</dbReference>
<dbReference type="InterPro" id="IPR043128">
    <property type="entry name" value="Rev_trsase/Diguanyl_cyclase"/>
</dbReference>
<gene>
    <name evidence="13" type="ORF">F969_00445</name>
</gene>
<dbReference type="Gene3D" id="3.30.70.270">
    <property type="match status" value="1"/>
</dbReference>
<dbReference type="HOGENOM" id="CLU_017487_0_0_6"/>
<keyword evidence="8" id="KW-0269">Exonuclease</keyword>
<feature type="domain" description="GGDEF" evidence="12">
    <location>
        <begin position="564"/>
        <end position="707"/>
    </location>
</feature>
<dbReference type="InterPro" id="IPR013408">
    <property type="entry name" value="Cas10/Csm1"/>
</dbReference>
<keyword evidence="10" id="KW-0051">Antiviral defense</keyword>
<evidence type="ECO:0000256" key="11">
    <source>
        <dbReference type="ARBA" id="ARBA00032922"/>
    </source>
</evidence>
<dbReference type="Pfam" id="PF18211">
    <property type="entry name" value="Csm1_B"/>
    <property type="match status" value="1"/>
</dbReference>
<evidence type="ECO:0000256" key="3">
    <source>
        <dbReference type="ARBA" id="ARBA00022679"/>
    </source>
</evidence>
<dbReference type="AlphaFoldDB" id="N8WZC3"/>
<dbReference type="Proteomes" id="UP000013070">
    <property type="component" value="Unassembled WGS sequence"/>
</dbReference>
<dbReference type="GO" id="GO:0005524">
    <property type="term" value="F:ATP binding"/>
    <property type="evidence" value="ECO:0007669"/>
    <property type="project" value="UniProtKB-KW"/>
</dbReference>
<reference evidence="13 14" key="1">
    <citation type="submission" date="2013-02" db="EMBL/GenBank/DDBJ databases">
        <title>The Genome Sequence of Acinetobacter sp. NIPH 899.</title>
        <authorList>
            <consortium name="The Broad Institute Genome Sequencing Platform"/>
            <consortium name="The Broad Institute Genome Sequencing Center for Infectious Disease"/>
            <person name="Cerqueira G."/>
            <person name="Feldgarden M."/>
            <person name="Courvalin P."/>
            <person name="Perichon B."/>
            <person name="Grillot-Courvalin C."/>
            <person name="Clermont D."/>
            <person name="Rocha E."/>
            <person name="Yoon E.-J."/>
            <person name="Nemec A."/>
            <person name="Walker B."/>
            <person name="Young S.K."/>
            <person name="Zeng Q."/>
            <person name="Gargeya S."/>
            <person name="Fitzgerald M."/>
            <person name="Haas B."/>
            <person name="Abouelleil A."/>
            <person name="Alvarado L."/>
            <person name="Arachchi H.M."/>
            <person name="Berlin A.M."/>
            <person name="Chapman S.B."/>
            <person name="Dewar J."/>
            <person name="Goldberg J."/>
            <person name="Griggs A."/>
            <person name="Gujja S."/>
            <person name="Hansen M."/>
            <person name="Howarth C."/>
            <person name="Imamovic A."/>
            <person name="Larimer J."/>
            <person name="McCowan C."/>
            <person name="Murphy C."/>
            <person name="Neiman D."/>
            <person name="Pearson M."/>
            <person name="Priest M."/>
            <person name="Roberts A."/>
            <person name="Saif S."/>
            <person name="Shea T."/>
            <person name="Sisk P."/>
            <person name="Sykes S."/>
            <person name="Wortman J."/>
            <person name="Nusbaum C."/>
            <person name="Birren B."/>
        </authorList>
    </citation>
    <scope>NUCLEOTIDE SEQUENCE [LARGE SCALE GENOMIC DNA]</scope>
    <source>
        <strain evidence="13 14">NIPH 899</strain>
    </source>
</reference>
<dbReference type="EMBL" id="APPE01000027">
    <property type="protein sequence ID" value="ENV00578.1"/>
    <property type="molecule type" value="Genomic_DNA"/>
</dbReference>
<keyword evidence="9" id="KW-0067">ATP-binding</keyword>
<keyword evidence="6" id="KW-0255">Endonuclease</keyword>
<protein>
    <recommendedName>
        <fullName evidence="2">CRISPR system single-strand-specific deoxyribonuclease Cas10/Csm1 (subtype III-A)</fullName>
    </recommendedName>
    <alternativeName>
        <fullName evidence="11">Cyclic oligoadenylate synthase</fullName>
    </alternativeName>
</protein>
<comment type="caution">
    <text evidence="13">The sequence shown here is derived from an EMBL/GenBank/DDBJ whole genome shotgun (WGS) entry which is preliminary data.</text>
</comment>